<dbReference type="EMBL" id="FQUS01000004">
    <property type="protein sequence ID" value="SHE92448.1"/>
    <property type="molecule type" value="Genomic_DNA"/>
</dbReference>
<dbReference type="Proteomes" id="UP000184041">
    <property type="component" value="Unassembled WGS sequence"/>
</dbReference>
<dbReference type="InterPro" id="IPR020569">
    <property type="entry name" value="UPF0029_Impact_CS"/>
</dbReference>
<dbReference type="SUPFAM" id="SSF54980">
    <property type="entry name" value="EF-G C-terminal domain-like"/>
    <property type="match status" value="1"/>
</dbReference>
<dbReference type="InterPro" id="IPR023582">
    <property type="entry name" value="Impact"/>
</dbReference>
<dbReference type="InterPro" id="IPR015269">
    <property type="entry name" value="UPF0029_Impact_C"/>
</dbReference>
<dbReference type="PANTHER" id="PTHR16301">
    <property type="entry name" value="IMPACT-RELATED"/>
    <property type="match status" value="1"/>
</dbReference>
<dbReference type="InterPro" id="IPR020568">
    <property type="entry name" value="Ribosomal_Su5_D2-typ_SF"/>
</dbReference>
<reference evidence="4 5" key="1">
    <citation type="submission" date="2016-11" db="EMBL/GenBank/DDBJ databases">
        <authorList>
            <person name="Jaros S."/>
            <person name="Januszkiewicz K."/>
            <person name="Wedrychowicz H."/>
        </authorList>
    </citation>
    <scope>NUCLEOTIDE SEQUENCE [LARGE SCALE GENOMIC DNA]</scope>
    <source>
        <strain evidence="4 5">DSM 21986</strain>
    </source>
</reference>
<feature type="domain" description="Impact N-terminal" evidence="2">
    <location>
        <begin position="15"/>
        <end position="119"/>
    </location>
</feature>
<evidence type="ECO:0000313" key="5">
    <source>
        <dbReference type="Proteomes" id="UP000184041"/>
    </source>
</evidence>
<evidence type="ECO:0000256" key="1">
    <source>
        <dbReference type="ARBA" id="ARBA00007665"/>
    </source>
</evidence>
<dbReference type="PANTHER" id="PTHR16301:SF20">
    <property type="entry name" value="IMPACT FAMILY MEMBER YIGZ"/>
    <property type="match status" value="1"/>
</dbReference>
<dbReference type="AlphaFoldDB" id="A0A1M4XG69"/>
<name>A0A1M4XG69_9BACT</name>
<evidence type="ECO:0000313" key="4">
    <source>
        <dbReference type="EMBL" id="SHE92448.1"/>
    </source>
</evidence>
<accession>A0A1M4XG69</accession>
<dbReference type="Pfam" id="PF09186">
    <property type="entry name" value="DUF1949"/>
    <property type="match status" value="1"/>
</dbReference>
<organism evidence="4 5">
    <name type="scientific">Fodinibius roseus</name>
    <dbReference type="NCBI Taxonomy" id="1194090"/>
    <lineage>
        <taxon>Bacteria</taxon>
        <taxon>Pseudomonadati</taxon>
        <taxon>Balneolota</taxon>
        <taxon>Balneolia</taxon>
        <taxon>Balneolales</taxon>
        <taxon>Balneolaceae</taxon>
        <taxon>Fodinibius</taxon>
    </lineage>
</organism>
<dbReference type="Pfam" id="PF01205">
    <property type="entry name" value="Impact_N"/>
    <property type="match status" value="1"/>
</dbReference>
<feature type="domain" description="UPF0029" evidence="3">
    <location>
        <begin position="136"/>
        <end position="187"/>
    </location>
</feature>
<dbReference type="GO" id="GO:0005737">
    <property type="term" value="C:cytoplasm"/>
    <property type="evidence" value="ECO:0007669"/>
    <property type="project" value="TreeGrafter"/>
</dbReference>
<dbReference type="GO" id="GO:0006446">
    <property type="term" value="P:regulation of translational initiation"/>
    <property type="evidence" value="ECO:0007669"/>
    <property type="project" value="TreeGrafter"/>
</dbReference>
<gene>
    <name evidence="4" type="ORF">SAMN05443144_104117</name>
</gene>
<evidence type="ECO:0000259" key="3">
    <source>
        <dbReference type="Pfam" id="PF09186"/>
    </source>
</evidence>
<evidence type="ECO:0000259" key="2">
    <source>
        <dbReference type="Pfam" id="PF01205"/>
    </source>
</evidence>
<dbReference type="STRING" id="1194090.SAMN05443144_104117"/>
<proteinExistence type="inferred from homology"/>
<comment type="similarity">
    <text evidence="1">Belongs to the IMPACT family.</text>
</comment>
<dbReference type="SUPFAM" id="SSF54211">
    <property type="entry name" value="Ribosomal protein S5 domain 2-like"/>
    <property type="match status" value="1"/>
</dbReference>
<dbReference type="Gene3D" id="3.30.230.30">
    <property type="entry name" value="Impact, N-terminal domain"/>
    <property type="match status" value="1"/>
</dbReference>
<dbReference type="InterPro" id="IPR001498">
    <property type="entry name" value="Impact_N"/>
</dbReference>
<dbReference type="RefSeq" id="WP_084088041.1">
    <property type="nucleotide sequence ID" value="NZ_FQUS01000004.1"/>
</dbReference>
<dbReference type="InterPro" id="IPR036956">
    <property type="entry name" value="Impact_N_sf"/>
</dbReference>
<dbReference type="InterPro" id="IPR035647">
    <property type="entry name" value="EFG_III/V"/>
</dbReference>
<sequence>MQSITKTSRASFREKGSKFIGFLFPTGTLEQFESRLTDIKSDYPDATHHCYGWRMDPNDLEEFAQDDGEPGGTAGLPILNQLKSYDLVNAGCVVVRYYGGTNLGKSGLVRAYGEAAKLCLEQASFSKLIPTRNFRVTYPYSQQSQIDQLKHTFDLKEIDSQYLEKITLKLACRLEQADTFWQELRNIEHRGIKAGKGEASFVTLTSTD</sequence>
<keyword evidence="5" id="KW-1185">Reference proteome</keyword>
<dbReference type="OrthoDB" id="9813771at2"/>
<dbReference type="Gene3D" id="3.30.70.240">
    <property type="match status" value="1"/>
</dbReference>
<dbReference type="PROSITE" id="PS00910">
    <property type="entry name" value="UPF0029"/>
    <property type="match status" value="1"/>
</dbReference>
<protein>
    <submittedName>
        <fullName evidence="4">Uncharacterized protein, YigZ family</fullName>
    </submittedName>
</protein>